<dbReference type="AlphaFoldDB" id="A0AAV6VGG2"/>
<sequence>MDTRGGGYGISIKREAVKDNGYLASLISVRGLNEGCHWAICDVPFGVEGMACLDGLSREVVDELFQKNWIVRPISHGPLSRGCR</sequence>
<protein>
    <submittedName>
        <fullName evidence="1">Uncharacterized protein</fullName>
    </submittedName>
</protein>
<keyword evidence="2" id="KW-1185">Reference proteome</keyword>
<reference evidence="1 2" key="1">
    <citation type="journal article" date="2022" name="Nat. Ecol. Evol.">
        <title>A masculinizing supergene underlies an exaggerated male reproductive morph in a spider.</title>
        <authorList>
            <person name="Hendrickx F."/>
            <person name="De Corte Z."/>
            <person name="Sonet G."/>
            <person name="Van Belleghem S.M."/>
            <person name="Kostlbacher S."/>
            <person name="Vangestel C."/>
        </authorList>
    </citation>
    <scope>NUCLEOTIDE SEQUENCE [LARGE SCALE GENOMIC DNA]</scope>
    <source>
        <strain evidence="1">W744_W776</strain>
    </source>
</reference>
<gene>
    <name evidence="1" type="ORF">JTE90_023325</name>
</gene>
<evidence type="ECO:0000313" key="1">
    <source>
        <dbReference type="EMBL" id="KAG8195148.1"/>
    </source>
</evidence>
<evidence type="ECO:0000313" key="2">
    <source>
        <dbReference type="Proteomes" id="UP000827092"/>
    </source>
</evidence>
<dbReference type="EMBL" id="JAFNEN010000092">
    <property type="protein sequence ID" value="KAG8195148.1"/>
    <property type="molecule type" value="Genomic_DNA"/>
</dbReference>
<accession>A0AAV6VGG2</accession>
<comment type="caution">
    <text evidence="1">The sequence shown here is derived from an EMBL/GenBank/DDBJ whole genome shotgun (WGS) entry which is preliminary data.</text>
</comment>
<proteinExistence type="predicted"/>
<name>A0AAV6VGG2_9ARAC</name>
<organism evidence="1 2">
    <name type="scientific">Oedothorax gibbosus</name>
    <dbReference type="NCBI Taxonomy" id="931172"/>
    <lineage>
        <taxon>Eukaryota</taxon>
        <taxon>Metazoa</taxon>
        <taxon>Ecdysozoa</taxon>
        <taxon>Arthropoda</taxon>
        <taxon>Chelicerata</taxon>
        <taxon>Arachnida</taxon>
        <taxon>Araneae</taxon>
        <taxon>Araneomorphae</taxon>
        <taxon>Entelegynae</taxon>
        <taxon>Araneoidea</taxon>
        <taxon>Linyphiidae</taxon>
        <taxon>Erigoninae</taxon>
        <taxon>Oedothorax</taxon>
    </lineage>
</organism>
<dbReference type="Proteomes" id="UP000827092">
    <property type="component" value="Unassembled WGS sequence"/>
</dbReference>